<accession>A0A2P5ACR5</accession>
<protein>
    <recommendedName>
        <fullName evidence="4">Secreted protein</fullName>
    </recommendedName>
</protein>
<dbReference type="OrthoDB" id="10447370at2759"/>
<evidence type="ECO:0000313" key="3">
    <source>
        <dbReference type="Proteomes" id="UP000237105"/>
    </source>
</evidence>
<keyword evidence="1" id="KW-0732">Signal</keyword>
<evidence type="ECO:0008006" key="4">
    <source>
        <dbReference type="Google" id="ProtNLM"/>
    </source>
</evidence>
<dbReference type="AlphaFoldDB" id="A0A2P5ACR5"/>
<feature type="signal peptide" evidence="1">
    <location>
        <begin position="1"/>
        <end position="20"/>
    </location>
</feature>
<name>A0A2P5ACR5_PARAD</name>
<dbReference type="Proteomes" id="UP000237105">
    <property type="component" value="Unassembled WGS sequence"/>
</dbReference>
<dbReference type="EMBL" id="JXTB01000669">
    <property type="protein sequence ID" value="PON34311.1"/>
    <property type="molecule type" value="Genomic_DNA"/>
</dbReference>
<comment type="caution">
    <text evidence="2">The sequence shown here is derived from an EMBL/GenBank/DDBJ whole genome shotgun (WGS) entry which is preliminary data.</text>
</comment>
<reference evidence="3" key="1">
    <citation type="submission" date="2016-06" db="EMBL/GenBank/DDBJ databases">
        <title>Parallel loss of symbiosis genes in relatives of nitrogen-fixing non-legume Parasponia.</title>
        <authorList>
            <person name="Van Velzen R."/>
            <person name="Holmer R."/>
            <person name="Bu F."/>
            <person name="Rutten L."/>
            <person name="Van Zeijl A."/>
            <person name="Liu W."/>
            <person name="Santuari L."/>
            <person name="Cao Q."/>
            <person name="Sharma T."/>
            <person name="Shen D."/>
            <person name="Roswanjaya Y."/>
            <person name="Wardhani T."/>
            <person name="Kalhor M.S."/>
            <person name="Jansen J."/>
            <person name="Van den Hoogen J."/>
            <person name="Gungor B."/>
            <person name="Hartog M."/>
            <person name="Hontelez J."/>
            <person name="Verver J."/>
            <person name="Yang W.-C."/>
            <person name="Schijlen E."/>
            <person name="Repin R."/>
            <person name="Schilthuizen M."/>
            <person name="Schranz E."/>
            <person name="Heidstra R."/>
            <person name="Miyata K."/>
            <person name="Fedorova E."/>
            <person name="Kohlen W."/>
            <person name="Bisseling T."/>
            <person name="Smit S."/>
            <person name="Geurts R."/>
        </authorList>
    </citation>
    <scope>NUCLEOTIDE SEQUENCE [LARGE SCALE GENOMIC DNA]</scope>
    <source>
        <strain evidence="3">cv. WU1-14</strain>
    </source>
</reference>
<sequence length="108" mass="12325">MKLLLSFCTSLSAFFFTANGDCLRYVGKGVLPLTHALLLRFVFNIFETLSAYVWWRMKEVYVPGSGINWFPTCHAASKTGTTSLQPIKINSFLCCRTEKRKHPDQRTV</sequence>
<gene>
    <name evidence="2" type="ORF">PanWU01x14_345600</name>
</gene>
<evidence type="ECO:0000256" key="1">
    <source>
        <dbReference type="SAM" id="SignalP"/>
    </source>
</evidence>
<evidence type="ECO:0000313" key="2">
    <source>
        <dbReference type="EMBL" id="PON34311.1"/>
    </source>
</evidence>
<feature type="chain" id="PRO_5015190356" description="Secreted protein" evidence="1">
    <location>
        <begin position="21"/>
        <end position="108"/>
    </location>
</feature>
<organism evidence="2 3">
    <name type="scientific">Parasponia andersonii</name>
    <name type="common">Sponia andersonii</name>
    <dbReference type="NCBI Taxonomy" id="3476"/>
    <lineage>
        <taxon>Eukaryota</taxon>
        <taxon>Viridiplantae</taxon>
        <taxon>Streptophyta</taxon>
        <taxon>Embryophyta</taxon>
        <taxon>Tracheophyta</taxon>
        <taxon>Spermatophyta</taxon>
        <taxon>Magnoliopsida</taxon>
        <taxon>eudicotyledons</taxon>
        <taxon>Gunneridae</taxon>
        <taxon>Pentapetalae</taxon>
        <taxon>rosids</taxon>
        <taxon>fabids</taxon>
        <taxon>Rosales</taxon>
        <taxon>Cannabaceae</taxon>
        <taxon>Parasponia</taxon>
    </lineage>
</organism>
<keyword evidence="3" id="KW-1185">Reference proteome</keyword>
<proteinExistence type="predicted"/>